<dbReference type="KEGG" id="chig:CH63R_02844"/>
<evidence type="ECO:0000313" key="1">
    <source>
        <dbReference type="EMBL" id="OBR14118.1"/>
    </source>
</evidence>
<name>A0A1B7YQE5_COLHI</name>
<reference evidence="2" key="1">
    <citation type="journal article" date="2017" name="BMC Genomics">
        <title>Gapless genome assembly of Colletotrichum higginsianum reveals chromosome structure and association of transposable elements with secondary metabolite gene clusters.</title>
        <authorList>
            <person name="Dallery J.-F."/>
            <person name="Lapalu N."/>
            <person name="Zampounis A."/>
            <person name="Pigne S."/>
            <person name="Luyten I."/>
            <person name="Amselem J."/>
            <person name="Wittenberg A.H.J."/>
            <person name="Zhou S."/>
            <person name="de Queiroz M.V."/>
            <person name="Robin G.P."/>
            <person name="Auger A."/>
            <person name="Hainaut M."/>
            <person name="Henrissat B."/>
            <person name="Kim K.-T."/>
            <person name="Lee Y.-H."/>
            <person name="Lespinet O."/>
            <person name="Schwartz D.C."/>
            <person name="Thon M.R."/>
            <person name="O'Connell R.J."/>
        </authorList>
    </citation>
    <scope>NUCLEOTIDE SEQUENCE [LARGE SCALE GENOMIC DNA]</scope>
    <source>
        <strain evidence="2">IMI 349063</strain>
    </source>
</reference>
<protein>
    <submittedName>
        <fullName evidence="1">Uncharacterized protein</fullName>
    </submittedName>
</protein>
<comment type="caution">
    <text evidence="1">The sequence shown here is derived from an EMBL/GenBank/DDBJ whole genome shotgun (WGS) entry which is preliminary data.</text>
</comment>
<dbReference type="GeneID" id="28861926"/>
<keyword evidence="2" id="KW-1185">Reference proteome</keyword>
<dbReference type="VEuPathDB" id="FungiDB:CH63R_02844"/>
<dbReference type="EMBL" id="LTAN01000002">
    <property type="protein sequence ID" value="OBR14118.1"/>
    <property type="molecule type" value="Genomic_DNA"/>
</dbReference>
<proteinExistence type="predicted"/>
<dbReference type="AlphaFoldDB" id="A0A1B7YQE5"/>
<gene>
    <name evidence="1" type="ORF">CH63R_02844</name>
</gene>
<dbReference type="Proteomes" id="UP000092177">
    <property type="component" value="Chromosome 2"/>
</dbReference>
<accession>A0A1B7YQE5</accession>
<dbReference type="RefSeq" id="XP_018162635.1">
    <property type="nucleotide sequence ID" value="XM_018297819.1"/>
</dbReference>
<organism evidence="1 2">
    <name type="scientific">Colletotrichum higginsianum (strain IMI 349063)</name>
    <name type="common">Crucifer anthracnose fungus</name>
    <dbReference type="NCBI Taxonomy" id="759273"/>
    <lineage>
        <taxon>Eukaryota</taxon>
        <taxon>Fungi</taxon>
        <taxon>Dikarya</taxon>
        <taxon>Ascomycota</taxon>
        <taxon>Pezizomycotina</taxon>
        <taxon>Sordariomycetes</taxon>
        <taxon>Hypocreomycetidae</taxon>
        <taxon>Glomerellales</taxon>
        <taxon>Glomerellaceae</taxon>
        <taxon>Colletotrichum</taxon>
        <taxon>Colletotrichum destructivum species complex</taxon>
    </lineage>
</organism>
<sequence>MCKATETELVSAASILSKRKPDELNTDELESWFKENDIAFDSPTPRIFWLGEAPNITHGHQETVAMTQRPRMSIQSKRFAC</sequence>
<evidence type="ECO:0000313" key="2">
    <source>
        <dbReference type="Proteomes" id="UP000092177"/>
    </source>
</evidence>